<dbReference type="STRING" id="745820.SAMN04488053_108125"/>
<protein>
    <submittedName>
        <fullName evidence="1">Uncharacterized protein</fullName>
    </submittedName>
</protein>
<dbReference type="EMBL" id="FNIL01000008">
    <property type="protein sequence ID" value="SDO19210.1"/>
    <property type="molecule type" value="Genomic_DNA"/>
</dbReference>
<dbReference type="AlphaFoldDB" id="A0A1H0HJD1"/>
<name>A0A1H0HJD1_9BACI</name>
<organism evidence="1 2">
    <name type="scientific">Alkalicoccus daliensis</name>
    <dbReference type="NCBI Taxonomy" id="745820"/>
    <lineage>
        <taxon>Bacteria</taxon>
        <taxon>Bacillati</taxon>
        <taxon>Bacillota</taxon>
        <taxon>Bacilli</taxon>
        <taxon>Bacillales</taxon>
        <taxon>Bacillaceae</taxon>
        <taxon>Alkalicoccus</taxon>
    </lineage>
</organism>
<dbReference type="OrthoDB" id="2883596at2"/>
<gene>
    <name evidence="1" type="ORF">SAMN04488053_108125</name>
</gene>
<evidence type="ECO:0000313" key="2">
    <source>
        <dbReference type="Proteomes" id="UP000198778"/>
    </source>
</evidence>
<reference evidence="2" key="1">
    <citation type="submission" date="2016-10" db="EMBL/GenBank/DDBJ databases">
        <authorList>
            <person name="Varghese N."/>
            <person name="Submissions S."/>
        </authorList>
    </citation>
    <scope>NUCLEOTIDE SEQUENCE [LARGE SCALE GENOMIC DNA]</scope>
    <source>
        <strain evidence="2">CGMCC 1.10369</strain>
    </source>
</reference>
<proteinExistence type="predicted"/>
<dbReference type="RefSeq" id="WP_090843346.1">
    <property type="nucleotide sequence ID" value="NZ_FNIL01000008.1"/>
</dbReference>
<keyword evidence="2" id="KW-1185">Reference proteome</keyword>
<accession>A0A1H0HJD1</accession>
<evidence type="ECO:0000313" key="1">
    <source>
        <dbReference type="EMBL" id="SDO19210.1"/>
    </source>
</evidence>
<sequence>MKILFEEIEGRLDPKWLLAEVRSEETVSYYSVEGPFERLLPEDLHDAKMMTVSMGDLLVPPETKNIFGIPAARIAADSPEMDLHELDYFILLVDDIQELLHLQPNYFRTS</sequence>
<dbReference type="Proteomes" id="UP000198778">
    <property type="component" value="Unassembled WGS sequence"/>
</dbReference>